<dbReference type="AlphaFoldDB" id="A0A4Q9V2A3"/>
<gene>
    <name evidence="2" type="ORF">EZJ44_04655</name>
</gene>
<feature type="domain" description="Aminoglycoside phosphotransferase" evidence="1">
    <location>
        <begin position="13"/>
        <end position="221"/>
    </location>
</feature>
<dbReference type="Proteomes" id="UP000293036">
    <property type="component" value="Unassembled WGS sequence"/>
</dbReference>
<proteinExistence type="predicted"/>
<dbReference type="InterPro" id="IPR002575">
    <property type="entry name" value="Aminoglycoside_PTrfase"/>
</dbReference>
<protein>
    <submittedName>
        <fullName evidence="2">Phosphotransferase</fullName>
    </submittedName>
</protein>
<reference evidence="2 3" key="1">
    <citation type="submission" date="2019-02" db="EMBL/GenBank/DDBJ databases">
        <title>Arcanobacterium bovis sp. nov., isolated from the milk of a cow with mastitis.</title>
        <authorList>
            <person name="Sammra O."/>
            <person name="Foster G."/>
            <person name="Hassan A."/>
            <person name="Alssahen M."/>
            <person name="Laemmler C."/>
            <person name="Borowiak M."/>
            <person name="Malorny B."/>
            <person name="Abdulmawjood A."/>
        </authorList>
    </citation>
    <scope>NUCLEOTIDE SEQUENCE [LARGE SCALE GENOMIC DNA]</scope>
    <source>
        <strain evidence="2 3">C605018/01/1</strain>
    </source>
</reference>
<evidence type="ECO:0000313" key="3">
    <source>
        <dbReference type="Proteomes" id="UP000293036"/>
    </source>
</evidence>
<accession>A0A4Q9V2A3</accession>
<sequence length="311" mass="34558">MRTSDFYYTGVLDESGKRWVVKYPLHAHAGTTLEAEAALAHSLLQELRSGNLPFDVLRPAGFAPMTHGRALVYPAPLGKMRSFDEISPAAAHELGRTLASIHSLDTVVVDRAGLPHYDPYTWRTRLLTELREADKVATIPVVLRKRWEHALENELLWDFVPTVIHGDVAEENFLWSEGAISCVLGFGESQVGDPALDFASLVSSLPEDEFDAVFESYQNALNHRVDENFLNRSILMSELALLRWLLFGIRMQDQSIIDDATQMLNDLAADIEADPELSFGPSWQVDTLMPDASVDSAEEASFTTETPASAE</sequence>
<name>A0A4Q9V2A3_9ACTO</name>
<dbReference type="InterPro" id="IPR011009">
    <property type="entry name" value="Kinase-like_dom_sf"/>
</dbReference>
<dbReference type="Pfam" id="PF01636">
    <property type="entry name" value="APH"/>
    <property type="match status" value="1"/>
</dbReference>
<dbReference type="Gene3D" id="3.90.1200.10">
    <property type="match status" value="1"/>
</dbReference>
<keyword evidence="3" id="KW-1185">Reference proteome</keyword>
<evidence type="ECO:0000259" key="1">
    <source>
        <dbReference type="Pfam" id="PF01636"/>
    </source>
</evidence>
<organism evidence="2 3">
    <name type="scientific">Arcanobacterium bovis</name>
    <dbReference type="NCBI Taxonomy" id="2529275"/>
    <lineage>
        <taxon>Bacteria</taxon>
        <taxon>Bacillati</taxon>
        <taxon>Actinomycetota</taxon>
        <taxon>Actinomycetes</taxon>
        <taxon>Actinomycetales</taxon>
        <taxon>Actinomycetaceae</taxon>
        <taxon>Arcanobacterium</taxon>
    </lineage>
</organism>
<dbReference type="GO" id="GO:0016740">
    <property type="term" value="F:transferase activity"/>
    <property type="evidence" value="ECO:0007669"/>
    <property type="project" value="UniProtKB-KW"/>
</dbReference>
<dbReference type="OrthoDB" id="3239865at2"/>
<comment type="caution">
    <text evidence="2">The sequence shown here is derived from an EMBL/GenBank/DDBJ whole genome shotgun (WGS) entry which is preliminary data.</text>
</comment>
<evidence type="ECO:0000313" key="2">
    <source>
        <dbReference type="EMBL" id="TBW22270.1"/>
    </source>
</evidence>
<dbReference type="EMBL" id="SJDT01000003">
    <property type="protein sequence ID" value="TBW22270.1"/>
    <property type="molecule type" value="Genomic_DNA"/>
</dbReference>
<dbReference type="SUPFAM" id="SSF56112">
    <property type="entry name" value="Protein kinase-like (PK-like)"/>
    <property type="match status" value="1"/>
</dbReference>
<keyword evidence="2" id="KW-0808">Transferase</keyword>